<dbReference type="SUPFAM" id="SSF53335">
    <property type="entry name" value="S-adenosyl-L-methionine-dependent methyltransferases"/>
    <property type="match status" value="1"/>
</dbReference>
<evidence type="ECO:0000259" key="11">
    <source>
        <dbReference type="Pfam" id="PF01555"/>
    </source>
</evidence>
<keyword evidence="2 12" id="KW-0489">Methyltransferase</keyword>
<evidence type="ECO:0000256" key="6">
    <source>
        <dbReference type="ARBA" id="ARBA00023125"/>
    </source>
</evidence>
<comment type="catalytic activity">
    <reaction evidence="8">
        <text>a 2'-deoxycytidine in DNA + S-adenosyl-L-methionine = an N(4)-methyl-2'-deoxycytidine in DNA + S-adenosyl-L-homocysteine + H(+)</text>
        <dbReference type="Rhea" id="RHEA:16857"/>
        <dbReference type="Rhea" id="RHEA-COMP:11369"/>
        <dbReference type="Rhea" id="RHEA-COMP:13674"/>
        <dbReference type="ChEBI" id="CHEBI:15378"/>
        <dbReference type="ChEBI" id="CHEBI:57856"/>
        <dbReference type="ChEBI" id="CHEBI:59789"/>
        <dbReference type="ChEBI" id="CHEBI:85452"/>
        <dbReference type="ChEBI" id="CHEBI:137933"/>
        <dbReference type="EC" id="2.1.1.113"/>
    </reaction>
</comment>
<feature type="compositionally biased region" description="Basic and acidic residues" evidence="10">
    <location>
        <begin position="323"/>
        <end position="333"/>
    </location>
</feature>
<evidence type="ECO:0000256" key="8">
    <source>
        <dbReference type="ARBA" id="ARBA00049120"/>
    </source>
</evidence>
<evidence type="ECO:0000256" key="1">
    <source>
        <dbReference type="ARBA" id="ARBA00010203"/>
    </source>
</evidence>
<dbReference type="InterPro" id="IPR001091">
    <property type="entry name" value="RM_Methyltransferase"/>
</dbReference>
<keyword evidence="3" id="KW-0808">Transferase</keyword>
<sequence>MNQRIFAFSDAQRLSSITHGDALTKLDELEDNSFQLVVTSPPYNIGKEYEKDKRRSLEEYVEWLKPVVKKVCQKIRDDGSVCWQVGNYVNNGQVFPLDLFFYKMFIDEGFQLRNRIIWHFNFGLHANQRFSGRYETLLWFSKSERYKFHLDPVRVPQLYPGKRHGNKRPEKANQPSGNPLGKNPSDFWEFSPEDAFLHNPVWNIPNVKANHPEKTLHPCQFPSELAERCVLALTDHGDKVLDPFVGAGTSVIAAIKHGRVGIGIEQSDQYVQIAQDRILRYETGDLELRPAGKSIRLPKKGEKVATPPKEWLERTTSSGGVNEEGKTKTKTDT</sequence>
<keyword evidence="4" id="KW-0949">S-adenosyl-L-methionine</keyword>
<comment type="catalytic activity">
    <reaction evidence="7">
        <text>a 2'-deoxyadenosine in DNA + S-adenosyl-L-methionine = an N(6)-methyl-2'-deoxyadenosine in DNA + S-adenosyl-L-homocysteine + H(+)</text>
        <dbReference type="Rhea" id="RHEA:15197"/>
        <dbReference type="Rhea" id="RHEA-COMP:12418"/>
        <dbReference type="Rhea" id="RHEA-COMP:12419"/>
        <dbReference type="ChEBI" id="CHEBI:15378"/>
        <dbReference type="ChEBI" id="CHEBI:57856"/>
        <dbReference type="ChEBI" id="CHEBI:59789"/>
        <dbReference type="ChEBI" id="CHEBI:90615"/>
        <dbReference type="ChEBI" id="CHEBI:90616"/>
        <dbReference type="EC" id="2.1.1.72"/>
    </reaction>
</comment>
<dbReference type="GO" id="GO:0032259">
    <property type="term" value="P:methylation"/>
    <property type="evidence" value="ECO:0007669"/>
    <property type="project" value="UniProtKB-KW"/>
</dbReference>
<feature type="region of interest" description="Disordered" evidence="10">
    <location>
        <begin position="292"/>
        <end position="333"/>
    </location>
</feature>
<dbReference type="PRINTS" id="PR00508">
    <property type="entry name" value="S21N4MTFRASE"/>
</dbReference>
<dbReference type="RefSeq" id="WP_354490201.1">
    <property type="nucleotide sequence ID" value="NZ_JBEPMC010000003.1"/>
</dbReference>
<evidence type="ECO:0000313" key="13">
    <source>
        <dbReference type="Proteomes" id="UP001549204"/>
    </source>
</evidence>
<organism evidence="12 13">
    <name type="scientific">Mesorhizobium robiniae</name>
    <dbReference type="NCBI Taxonomy" id="559315"/>
    <lineage>
        <taxon>Bacteria</taxon>
        <taxon>Pseudomonadati</taxon>
        <taxon>Pseudomonadota</taxon>
        <taxon>Alphaproteobacteria</taxon>
        <taxon>Hyphomicrobiales</taxon>
        <taxon>Phyllobacteriaceae</taxon>
        <taxon>Mesorhizobium</taxon>
    </lineage>
</organism>
<feature type="domain" description="DNA methylase N-4/N-6" evidence="11">
    <location>
        <begin position="35"/>
        <end position="275"/>
    </location>
</feature>
<dbReference type="Gene3D" id="3.40.50.150">
    <property type="entry name" value="Vaccinia Virus protein VP39"/>
    <property type="match status" value="1"/>
</dbReference>
<proteinExistence type="inferred from homology"/>
<comment type="similarity">
    <text evidence="1">Belongs to the N(4)/N(6)-methyltransferase family. N(4) subfamily.</text>
</comment>
<evidence type="ECO:0000313" key="12">
    <source>
        <dbReference type="EMBL" id="MET3579073.1"/>
    </source>
</evidence>
<evidence type="ECO:0000256" key="4">
    <source>
        <dbReference type="ARBA" id="ARBA00022691"/>
    </source>
</evidence>
<dbReference type="InterPro" id="IPR029063">
    <property type="entry name" value="SAM-dependent_MTases_sf"/>
</dbReference>
<dbReference type="EMBL" id="JBEPMC010000003">
    <property type="protein sequence ID" value="MET3579073.1"/>
    <property type="molecule type" value="Genomic_DNA"/>
</dbReference>
<evidence type="ECO:0000256" key="9">
    <source>
        <dbReference type="RuleBase" id="RU362026"/>
    </source>
</evidence>
<gene>
    <name evidence="12" type="ORF">ABID19_002098</name>
</gene>
<evidence type="ECO:0000256" key="3">
    <source>
        <dbReference type="ARBA" id="ARBA00022679"/>
    </source>
</evidence>
<name>A0ABV2GLA7_9HYPH</name>
<evidence type="ECO:0000256" key="10">
    <source>
        <dbReference type="SAM" id="MobiDB-lite"/>
    </source>
</evidence>
<dbReference type="Proteomes" id="UP001549204">
    <property type="component" value="Unassembled WGS sequence"/>
</dbReference>
<evidence type="ECO:0000256" key="5">
    <source>
        <dbReference type="ARBA" id="ARBA00022747"/>
    </source>
</evidence>
<accession>A0ABV2GLA7</accession>
<evidence type="ECO:0000256" key="2">
    <source>
        <dbReference type="ARBA" id="ARBA00022603"/>
    </source>
</evidence>
<dbReference type="InterPro" id="IPR017985">
    <property type="entry name" value="MeTrfase_CN4_CS"/>
</dbReference>
<dbReference type="PROSITE" id="PS00093">
    <property type="entry name" value="N4_MTASE"/>
    <property type="match status" value="1"/>
</dbReference>
<evidence type="ECO:0000256" key="7">
    <source>
        <dbReference type="ARBA" id="ARBA00047942"/>
    </source>
</evidence>
<dbReference type="Pfam" id="PF01555">
    <property type="entry name" value="N6_N4_Mtase"/>
    <property type="match status" value="1"/>
</dbReference>
<dbReference type="EC" id="2.1.1.-" evidence="9"/>
<reference evidence="12 13" key="1">
    <citation type="submission" date="2024-06" db="EMBL/GenBank/DDBJ databases">
        <title>Genomic Encyclopedia of Type Strains, Phase IV (KMG-IV): sequencing the most valuable type-strain genomes for metagenomic binning, comparative biology and taxonomic classification.</title>
        <authorList>
            <person name="Goeker M."/>
        </authorList>
    </citation>
    <scope>NUCLEOTIDE SEQUENCE [LARGE SCALE GENOMIC DNA]</scope>
    <source>
        <strain evidence="12 13">DSM 100022</strain>
    </source>
</reference>
<comment type="caution">
    <text evidence="12">The sequence shown here is derived from an EMBL/GenBank/DDBJ whole genome shotgun (WGS) entry which is preliminary data.</text>
</comment>
<dbReference type="InterPro" id="IPR002941">
    <property type="entry name" value="DNA_methylase_N4/N6"/>
</dbReference>
<keyword evidence="6" id="KW-0238">DNA-binding</keyword>
<dbReference type="GO" id="GO:0008168">
    <property type="term" value="F:methyltransferase activity"/>
    <property type="evidence" value="ECO:0007669"/>
    <property type="project" value="UniProtKB-KW"/>
</dbReference>
<feature type="region of interest" description="Disordered" evidence="10">
    <location>
        <begin position="157"/>
        <end position="184"/>
    </location>
</feature>
<keyword evidence="5" id="KW-0680">Restriction system</keyword>
<protein>
    <recommendedName>
        <fullName evidence="9">Methyltransferase</fullName>
        <ecNumber evidence="9">2.1.1.-</ecNumber>
    </recommendedName>
</protein>
<keyword evidence="13" id="KW-1185">Reference proteome</keyword>